<evidence type="ECO:0000313" key="3">
    <source>
        <dbReference type="EMBL" id="GAA0581911.1"/>
    </source>
</evidence>
<dbReference type="Gene3D" id="1.25.40.10">
    <property type="entry name" value="Tetratricopeptide repeat domain"/>
    <property type="match status" value="1"/>
</dbReference>
<evidence type="ECO:0000256" key="1">
    <source>
        <dbReference type="SAM" id="MobiDB-lite"/>
    </source>
</evidence>
<dbReference type="InterPro" id="IPR011990">
    <property type="entry name" value="TPR-like_helical_dom_sf"/>
</dbReference>
<gene>
    <name evidence="3" type="ORF">GCM10009416_20470</name>
</gene>
<evidence type="ECO:0000313" key="4">
    <source>
        <dbReference type="Proteomes" id="UP001501588"/>
    </source>
</evidence>
<organism evidence="3 4">
    <name type="scientific">Craurococcus roseus</name>
    <dbReference type="NCBI Taxonomy" id="77585"/>
    <lineage>
        <taxon>Bacteria</taxon>
        <taxon>Pseudomonadati</taxon>
        <taxon>Pseudomonadota</taxon>
        <taxon>Alphaproteobacteria</taxon>
        <taxon>Acetobacterales</taxon>
        <taxon>Acetobacteraceae</taxon>
        <taxon>Craurococcus</taxon>
    </lineage>
</organism>
<keyword evidence="2" id="KW-0732">Signal</keyword>
<evidence type="ECO:0000256" key="2">
    <source>
        <dbReference type="SAM" id="SignalP"/>
    </source>
</evidence>
<accession>A0ABN1F458</accession>
<sequence length="302" mass="30436">MPPLTARLARASLGALLLGSLAGCAGSASKTGADVASRLRIASVAEASGQTEVAMSVLGSLASSAPENVDVQARYARALARAGNIHEAEGAVSQALRRKPGDPVLLLELGRIRLLEGRAAEAAEAFAAVNASRPRELAATLGRGIAQDLLGQHGEAQASYRAVLAADPQNLPALNNLALSMVLAGDASGAVPMLQRLATRSDAPARVRNNLSVAQAAANDQGGGLTLAGAAPRSHDRGSPQSAPAFTAAAPTRGRVDAHAAASASSAASTALAAFTDGVVAMEPIPDQPRRAKPTLKVPAER</sequence>
<protein>
    <recommendedName>
        <fullName evidence="5">Tetratricopeptide repeat protein</fullName>
    </recommendedName>
</protein>
<dbReference type="PROSITE" id="PS51257">
    <property type="entry name" value="PROKAR_LIPOPROTEIN"/>
    <property type="match status" value="1"/>
</dbReference>
<dbReference type="Proteomes" id="UP001501588">
    <property type="component" value="Unassembled WGS sequence"/>
</dbReference>
<dbReference type="Pfam" id="PF13432">
    <property type="entry name" value="TPR_16"/>
    <property type="match status" value="1"/>
</dbReference>
<reference evidence="3 4" key="1">
    <citation type="journal article" date="2019" name="Int. J. Syst. Evol. Microbiol.">
        <title>The Global Catalogue of Microorganisms (GCM) 10K type strain sequencing project: providing services to taxonomists for standard genome sequencing and annotation.</title>
        <authorList>
            <consortium name="The Broad Institute Genomics Platform"/>
            <consortium name="The Broad Institute Genome Sequencing Center for Infectious Disease"/>
            <person name="Wu L."/>
            <person name="Ma J."/>
        </authorList>
    </citation>
    <scope>NUCLEOTIDE SEQUENCE [LARGE SCALE GENOMIC DNA]</scope>
    <source>
        <strain evidence="3 4">JCM 9933</strain>
    </source>
</reference>
<dbReference type="RefSeq" id="WP_343895176.1">
    <property type="nucleotide sequence ID" value="NZ_BAAAFZ010000024.1"/>
</dbReference>
<dbReference type="SUPFAM" id="SSF48452">
    <property type="entry name" value="TPR-like"/>
    <property type="match status" value="1"/>
</dbReference>
<feature type="signal peptide" evidence="2">
    <location>
        <begin position="1"/>
        <end position="27"/>
    </location>
</feature>
<evidence type="ECO:0008006" key="5">
    <source>
        <dbReference type="Google" id="ProtNLM"/>
    </source>
</evidence>
<feature type="region of interest" description="Disordered" evidence="1">
    <location>
        <begin position="222"/>
        <end position="248"/>
    </location>
</feature>
<comment type="caution">
    <text evidence="3">The sequence shown here is derived from an EMBL/GenBank/DDBJ whole genome shotgun (WGS) entry which is preliminary data.</text>
</comment>
<keyword evidence="4" id="KW-1185">Reference proteome</keyword>
<proteinExistence type="predicted"/>
<name>A0ABN1F458_9PROT</name>
<feature type="chain" id="PRO_5046413989" description="Tetratricopeptide repeat protein" evidence="2">
    <location>
        <begin position="28"/>
        <end position="302"/>
    </location>
</feature>
<dbReference type="EMBL" id="BAAAFZ010000024">
    <property type="protein sequence ID" value="GAA0581911.1"/>
    <property type="molecule type" value="Genomic_DNA"/>
</dbReference>
<dbReference type="Pfam" id="PF14559">
    <property type="entry name" value="TPR_19"/>
    <property type="match status" value="1"/>
</dbReference>